<gene>
    <name evidence="1" type="ORF">Esi_0085_0073</name>
</gene>
<name>D7G7T3_ECTSI</name>
<dbReference type="GO" id="GO:0016787">
    <property type="term" value="F:hydrolase activity"/>
    <property type="evidence" value="ECO:0007669"/>
    <property type="project" value="UniProtKB-KW"/>
</dbReference>
<dbReference type="OrthoDB" id="411955at2759"/>
<organism evidence="1 2">
    <name type="scientific">Ectocarpus siliculosus</name>
    <name type="common">Brown alga</name>
    <name type="synonym">Conferva siliculosa</name>
    <dbReference type="NCBI Taxonomy" id="2880"/>
    <lineage>
        <taxon>Eukaryota</taxon>
        <taxon>Sar</taxon>
        <taxon>Stramenopiles</taxon>
        <taxon>Ochrophyta</taxon>
        <taxon>PX clade</taxon>
        <taxon>Phaeophyceae</taxon>
        <taxon>Ectocarpales</taxon>
        <taxon>Ectocarpaceae</taxon>
        <taxon>Ectocarpus</taxon>
    </lineage>
</organism>
<proteinExistence type="predicted"/>
<dbReference type="CDD" id="cd00229">
    <property type="entry name" value="SGNH_hydrolase"/>
    <property type="match status" value="1"/>
</dbReference>
<sequence length="299" mass="33491">MDTSDLNVALVGDSVLDDHYWLDHPPNDVRAQTERTLKIAYPDRSIRVDNFAVDESTISCVLRGRAPAAHYRNGRRKAKMEPYPVEEDGVVRPLKLLREAKPTHVVLSIGGNDARIRFLQSRNPDVVTELMITDGFVANLRRVVETIRAEITPNIILVYVYMPEFKTFPLLSMLPPARILQRLLVNFSKFFIELAVEFHLPIIDLSRTFDPNNKKHYGSTPIEPSNVSGQFIADLVAQVLARFRFGEEAGGKIFSGTGGELVVHDLAPDAAARFSYGRELQAFFDRKAAEKPATSCVIG</sequence>
<dbReference type="OMA" id="ELAVEFH"/>
<dbReference type="Proteomes" id="UP000002630">
    <property type="component" value="Linkage Group LG16"/>
</dbReference>
<dbReference type="AlphaFoldDB" id="D7G7T3"/>
<dbReference type="Gene3D" id="3.40.50.1110">
    <property type="entry name" value="SGNH hydrolase"/>
    <property type="match status" value="1"/>
</dbReference>
<evidence type="ECO:0000313" key="1">
    <source>
        <dbReference type="EMBL" id="CBJ27814.1"/>
    </source>
</evidence>
<dbReference type="InParanoid" id="D7G7T3"/>
<dbReference type="EMBL" id="FN649741">
    <property type="protein sequence ID" value="CBJ27814.1"/>
    <property type="molecule type" value="Genomic_DNA"/>
</dbReference>
<evidence type="ECO:0000313" key="2">
    <source>
        <dbReference type="Proteomes" id="UP000002630"/>
    </source>
</evidence>
<reference evidence="1 2" key="1">
    <citation type="journal article" date="2010" name="Nature">
        <title>The Ectocarpus genome and the independent evolution of multicellularity in brown algae.</title>
        <authorList>
            <person name="Cock J.M."/>
            <person name="Sterck L."/>
            <person name="Rouze P."/>
            <person name="Scornet D."/>
            <person name="Allen A.E."/>
            <person name="Amoutzias G."/>
            <person name="Anthouard V."/>
            <person name="Artiguenave F."/>
            <person name="Aury J.M."/>
            <person name="Badger J.H."/>
            <person name="Beszteri B."/>
            <person name="Billiau K."/>
            <person name="Bonnet E."/>
            <person name="Bothwell J.H."/>
            <person name="Bowler C."/>
            <person name="Boyen C."/>
            <person name="Brownlee C."/>
            <person name="Carrano C.J."/>
            <person name="Charrier B."/>
            <person name="Cho G.Y."/>
            <person name="Coelho S.M."/>
            <person name="Collen J."/>
            <person name="Corre E."/>
            <person name="Da Silva C."/>
            <person name="Delage L."/>
            <person name="Delaroque N."/>
            <person name="Dittami S.M."/>
            <person name="Doulbeau S."/>
            <person name="Elias M."/>
            <person name="Farnham G."/>
            <person name="Gachon C.M."/>
            <person name="Gschloessl B."/>
            <person name="Heesch S."/>
            <person name="Jabbari K."/>
            <person name="Jubin C."/>
            <person name="Kawai H."/>
            <person name="Kimura K."/>
            <person name="Kloareg B."/>
            <person name="Kupper F.C."/>
            <person name="Lang D."/>
            <person name="Le Bail A."/>
            <person name="Leblanc C."/>
            <person name="Lerouge P."/>
            <person name="Lohr M."/>
            <person name="Lopez P.J."/>
            <person name="Martens C."/>
            <person name="Maumus F."/>
            <person name="Michel G."/>
            <person name="Miranda-Saavedra D."/>
            <person name="Morales J."/>
            <person name="Moreau H."/>
            <person name="Motomura T."/>
            <person name="Nagasato C."/>
            <person name="Napoli C.A."/>
            <person name="Nelson D.R."/>
            <person name="Nyvall-Collen P."/>
            <person name="Peters A.F."/>
            <person name="Pommier C."/>
            <person name="Potin P."/>
            <person name="Poulain J."/>
            <person name="Quesneville H."/>
            <person name="Read B."/>
            <person name="Rensing S.A."/>
            <person name="Ritter A."/>
            <person name="Rousvoal S."/>
            <person name="Samanta M."/>
            <person name="Samson G."/>
            <person name="Schroeder D.C."/>
            <person name="Segurens B."/>
            <person name="Strittmatter M."/>
            <person name="Tonon T."/>
            <person name="Tregear J.W."/>
            <person name="Valentin K."/>
            <person name="von Dassow P."/>
            <person name="Yamagishi T."/>
            <person name="Van de Peer Y."/>
            <person name="Wincker P."/>
        </authorList>
    </citation>
    <scope>NUCLEOTIDE SEQUENCE [LARGE SCALE GENOMIC DNA]</scope>
    <source>
        <strain evidence="2">Ec32 / CCAP1310/4</strain>
    </source>
</reference>
<dbReference type="SUPFAM" id="SSF52266">
    <property type="entry name" value="SGNH hydrolase"/>
    <property type="match status" value="1"/>
</dbReference>
<dbReference type="EMBL" id="FN649086">
    <property type="protein sequence ID" value="CBJ27814.1"/>
    <property type="molecule type" value="Genomic_DNA"/>
</dbReference>
<dbReference type="eggNOG" id="ENOG502SQ5S">
    <property type="taxonomic scope" value="Eukaryota"/>
</dbReference>
<accession>D7G7T3</accession>
<dbReference type="InterPro" id="IPR036514">
    <property type="entry name" value="SGNH_hydro_sf"/>
</dbReference>
<keyword evidence="2" id="KW-1185">Reference proteome</keyword>
<protein>
    <submittedName>
        <fullName evidence="1">GDSL-lilke lipase/acylhydrolase family protein</fullName>
    </submittedName>
</protein>